<dbReference type="Proteomes" id="UP001388673">
    <property type="component" value="Unassembled WGS sequence"/>
</dbReference>
<keyword evidence="14" id="KW-0576">Peroxisome</keyword>
<evidence type="ECO:0000256" key="9">
    <source>
        <dbReference type="ARBA" id="ARBA00022786"/>
    </source>
</evidence>
<dbReference type="RefSeq" id="XP_066804669.1">
    <property type="nucleotide sequence ID" value="XM_066944746.1"/>
</dbReference>
<evidence type="ECO:0000256" key="6">
    <source>
        <dbReference type="ARBA" id="ARBA00022692"/>
    </source>
</evidence>
<evidence type="ECO:0000256" key="2">
    <source>
        <dbReference type="ARBA" id="ARBA00004906"/>
    </source>
</evidence>
<evidence type="ECO:0000256" key="17">
    <source>
        <dbReference type="ARBA" id="ARBA00034523"/>
    </source>
</evidence>
<dbReference type="AlphaFoldDB" id="A0AAW0Z2Q2"/>
<keyword evidence="5" id="KW-0808">Transferase</keyword>
<feature type="domain" description="Pex N-terminal" evidence="19">
    <location>
        <begin position="39"/>
        <end position="230"/>
    </location>
</feature>
<dbReference type="InterPro" id="IPR025654">
    <property type="entry name" value="PEX2/10"/>
</dbReference>
<dbReference type="InterPro" id="IPR006845">
    <property type="entry name" value="Pex_N"/>
</dbReference>
<name>A0AAW0Z2Q2_9TREE</name>
<keyword evidence="7" id="KW-0479">Metal-binding</keyword>
<keyword evidence="21" id="KW-1185">Reference proteome</keyword>
<evidence type="ECO:0000256" key="16">
    <source>
        <dbReference type="ARBA" id="ARBA00034438"/>
    </source>
</evidence>
<evidence type="ECO:0000256" key="18">
    <source>
        <dbReference type="SAM" id="MobiDB-lite"/>
    </source>
</evidence>
<dbReference type="Pfam" id="PF04757">
    <property type="entry name" value="Pex2_Pex12"/>
    <property type="match status" value="1"/>
</dbReference>
<evidence type="ECO:0000256" key="13">
    <source>
        <dbReference type="ARBA" id="ARBA00023136"/>
    </source>
</evidence>
<comment type="pathway">
    <text evidence="2">Protein modification; protein ubiquitination.</text>
</comment>
<gene>
    <name evidence="20" type="ORF">IAR55_001621</name>
</gene>
<evidence type="ECO:0000256" key="4">
    <source>
        <dbReference type="ARBA" id="ARBA00022448"/>
    </source>
</evidence>
<proteinExistence type="inferred from homology"/>
<dbReference type="PANTHER" id="PTHR48178:SF1">
    <property type="entry name" value="PEROXISOME BIOGENESIS FACTOR 2"/>
    <property type="match status" value="1"/>
</dbReference>
<evidence type="ECO:0000256" key="1">
    <source>
        <dbReference type="ARBA" id="ARBA00004585"/>
    </source>
</evidence>
<evidence type="ECO:0000256" key="5">
    <source>
        <dbReference type="ARBA" id="ARBA00022679"/>
    </source>
</evidence>
<keyword evidence="10" id="KW-0862">Zinc</keyword>
<sequence>MGVPTRTLYPGEAVAESSQGTRAQAHAPRVNQLDADELDSALVSMLSEKVGRSLDNFKSSLSMSLKPEMELVIKLLILRYGIWDPLILSSPGAKLQNLKLTSSHSRHPSKRILLLYLLLHPPIFPTYLFGRIRIHALSRQWPDLPNHDWRKKAWKLLGRVEAAARIWEAIGWGWFLWDGRYPSLLMRILRLRLVPSQKHLTRLVSYEFMNRQLVWGAFTEFVMFSVPLLPPLPAFLTPSALVAPLQSLLSPPEPIDYTSIPLFPASTRDCGEPNTVAKVHTGQLAGLPKSTCPICHLRISSTPVPLDSTTSQGNALTLPPIAGLGEGPSGHTEGGGEAKEESRIFVPAQTDCEGACKWCYYCIGEELYKHREIIASKTKGKEGRRKDGTNNEGSANGEEEKWQCLRCGGRVSRAWRVGAEDDIDA</sequence>
<comment type="subcellular location">
    <subcellularLocation>
        <location evidence="1">Peroxisome membrane</location>
        <topology evidence="1">Multi-pass membrane protein</topology>
    </subcellularLocation>
</comment>
<evidence type="ECO:0000313" key="20">
    <source>
        <dbReference type="EMBL" id="KAK8864373.1"/>
    </source>
</evidence>
<keyword evidence="8" id="KW-0863">Zinc-finger</keyword>
<dbReference type="EMBL" id="JBCAWK010000003">
    <property type="protein sequence ID" value="KAK8864373.1"/>
    <property type="molecule type" value="Genomic_DNA"/>
</dbReference>
<organism evidence="20 21">
    <name type="scientific">Kwoniella newhampshirensis</name>
    <dbReference type="NCBI Taxonomy" id="1651941"/>
    <lineage>
        <taxon>Eukaryota</taxon>
        <taxon>Fungi</taxon>
        <taxon>Dikarya</taxon>
        <taxon>Basidiomycota</taxon>
        <taxon>Agaricomycotina</taxon>
        <taxon>Tremellomycetes</taxon>
        <taxon>Tremellales</taxon>
        <taxon>Cryptococcaceae</taxon>
        <taxon>Kwoniella</taxon>
    </lineage>
</organism>
<dbReference type="GO" id="GO:0005778">
    <property type="term" value="C:peroxisomal membrane"/>
    <property type="evidence" value="ECO:0007669"/>
    <property type="project" value="UniProtKB-SubCell"/>
</dbReference>
<feature type="compositionally biased region" description="Gly residues" evidence="18">
    <location>
        <begin position="324"/>
        <end position="333"/>
    </location>
</feature>
<evidence type="ECO:0000256" key="14">
    <source>
        <dbReference type="ARBA" id="ARBA00023140"/>
    </source>
</evidence>
<evidence type="ECO:0000256" key="10">
    <source>
        <dbReference type="ARBA" id="ARBA00022833"/>
    </source>
</evidence>
<keyword evidence="4" id="KW-0813">Transport</keyword>
<evidence type="ECO:0000256" key="3">
    <source>
        <dbReference type="ARBA" id="ARBA00008704"/>
    </source>
</evidence>
<keyword evidence="11" id="KW-0653">Protein transport</keyword>
<dbReference type="GO" id="GO:0016567">
    <property type="term" value="P:protein ubiquitination"/>
    <property type="evidence" value="ECO:0007669"/>
    <property type="project" value="UniProtKB-ARBA"/>
</dbReference>
<reference evidence="20 21" key="1">
    <citation type="journal article" date="2024" name="bioRxiv">
        <title>Comparative genomics of Cryptococcus and Kwoniella reveals pathogenesis evolution and contrasting karyotype dynamics via intercentromeric recombination or chromosome fusion.</title>
        <authorList>
            <person name="Coelho M.A."/>
            <person name="David-Palma M."/>
            <person name="Shea T."/>
            <person name="Bowers K."/>
            <person name="McGinley-Smith S."/>
            <person name="Mohammad A.W."/>
            <person name="Gnirke A."/>
            <person name="Yurkov A.M."/>
            <person name="Nowrousian M."/>
            <person name="Sun S."/>
            <person name="Cuomo C.A."/>
            <person name="Heitman J."/>
        </authorList>
    </citation>
    <scope>NUCLEOTIDE SEQUENCE [LARGE SCALE GENOMIC DNA]</scope>
    <source>
        <strain evidence="20 21">CBS 13917</strain>
    </source>
</reference>
<comment type="caution">
    <text evidence="20">The sequence shown here is derived from an EMBL/GenBank/DDBJ whole genome shotgun (WGS) entry which is preliminary data.</text>
</comment>
<feature type="region of interest" description="Disordered" evidence="18">
    <location>
        <begin position="378"/>
        <end position="401"/>
    </location>
</feature>
<dbReference type="KEGG" id="kne:92178880"/>
<feature type="region of interest" description="Disordered" evidence="18">
    <location>
        <begin position="322"/>
        <end position="341"/>
    </location>
</feature>
<keyword evidence="6" id="KW-0812">Transmembrane</keyword>
<evidence type="ECO:0000256" key="12">
    <source>
        <dbReference type="ARBA" id="ARBA00022989"/>
    </source>
</evidence>
<keyword evidence="9" id="KW-0833">Ubl conjugation pathway</keyword>
<evidence type="ECO:0000259" key="19">
    <source>
        <dbReference type="Pfam" id="PF04757"/>
    </source>
</evidence>
<evidence type="ECO:0000256" key="8">
    <source>
        <dbReference type="ARBA" id="ARBA00022771"/>
    </source>
</evidence>
<dbReference type="GO" id="GO:0016562">
    <property type="term" value="P:protein import into peroxisome matrix, receptor recycling"/>
    <property type="evidence" value="ECO:0007669"/>
    <property type="project" value="UniProtKB-ARBA"/>
</dbReference>
<evidence type="ECO:0000256" key="11">
    <source>
        <dbReference type="ARBA" id="ARBA00022927"/>
    </source>
</evidence>
<dbReference type="GO" id="GO:0008270">
    <property type="term" value="F:zinc ion binding"/>
    <property type="evidence" value="ECO:0007669"/>
    <property type="project" value="UniProtKB-KW"/>
</dbReference>
<feature type="compositionally biased region" description="Basic and acidic residues" evidence="18">
    <location>
        <begin position="378"/>
        <end position="389"/>
    </location>
</feature>
<accession>A0AAW0Z2Q2</accession>
<dbReference type="GO" id="GO:0061630">
    <property type="term" value="F:ubiquitin protein ligase activity"/>
    <property type="evidence" value="ECO:0007669"/>
    <property type="project" value="UniProtKB-EC"/>
</dbReference>
<evidence type="ECO:0000256" key="7">
    <source>
        <dbReference type="ARBA" id="ARBA00022723"/>
    </source>
</evidence>
<comment type="catalytic activity">
    <reaction evidence="16">
        <text>[E2 ubiquitin-conjugating enzyme]-S-ubiquitinyl-L-cysteine + [acceptor protein]-L-cysteine = [E2 ubiquitin-conjugating enzyme]-L-cysteine + [acceptor protein]-S-ubiquitinyl-L-cysteine.</text>
        <dbReference type="EC" id="2.3.2.36"/>
    </reaction>
</comment>
<dbReference type="GeneID" id="92178880"/>
<comment type="similarity">
    <text evidence="3">Belongs to the pex2/pex10/pex12 family.</text>
</comment>
<feature type="region of interest" description="Disordered" evidence="18">
    <location>
        <begin position="1"/>
        <end position="29"/>
    </location>
</feature>
<keyword evidence="12" id="KW-1133">Transmembrane helix</keyword>
<protein>
    <recommendedName>
        <fullName evidence="17">RING-type E3 ubiquitin transferase (cysteine targeting)</fullName>
        <ecNumber evidence="17">2.3.2.36</ecNumber>
    </recommendedName>
    <alternativeName>
        <fullName evidence="15">Peroxin-2</fullName>
    </alternativeName>
</protein>
<evidence type="ECO:0000256" key="15">
    <source>
        <dbReference type="ARBA" id="ARBA00032511"/>
    </source>
</evidence>
<dbReference type="EC" id="2.3.2.36" evidence="17"/>
<dbReference type="PANTHER" id="PTHR48178">
    <property type="entry name" value="PEROXISOME BIOGENESIS FACTOR 2"/>
    <property type="match status" value="1"/>
</dbReference>
<evidence type="ECO:0000313" key="21">
    <source>
        <dbReference type="Proteomes" id="UP001388673"/>
    </source>
</evidence>
<keyword evidence="13" id="KW-0472">Membrane</keyword>